<accession>A0A4U1MIE3</accession>
<organism evidence="1 2">
    <name type="scientific">Guptibacillus hwajinpoensis</name>
    <dbReference type="NCBI Taxonomy" id="208199"/>
    <lineage>
        <taxon>Bacteria</taxon>
        <taxon>Bacillati</taxon>
        <taxon>Bacillota</taxon>
        <taxon>Bacilli</taxon>
        <taxon>Bacillales</taxon>
        <taxon>Guptibacillaceae</taxon>
        <taxon>Guptibacillus</taxon>
    </lineage>
</organism>
<sequence length="215" mass="24781">MRLSISLLIILSLFLGGCQELNDKHTTDPENLDPEELPQVRAFEDEFTRGFLQSTVESKEGYYPFLSDTGNYEMNFPAGGVIGEKGYYVQKGTEKYSIGIEYNKFNARINIKYYQFMKNEYLESRLQTLEESFGIPLQFQEKKLDGRSLQKAFYKDEDGYFGVVAMIQNIENSGAIEVTTVSECSNNDTECDQVIQDTKDVLYKWMESIKFIKKS</sequence>
<comment type="caution">
    <text evidence="1">The sequence shown here is derived from an EMBL/GenBank/DDBJ whole genome shotgun (WGS) entry which is preliminary data.</text>
</comment>
<dbReference type="AlphaFoldDB" id="A0A4U1MIE3"/>
<dbReference type="RefSeq" id="WP_136946867.1">
    <property type="nucleotide sequence ID" value="NZ_SWFM01000002.1"/>
</dbReference>
<dbReference type="OrthoDB" id="2453115at2"/>
<gene>
    <name evidence="1" type="ORF">FBF83_09270</name>
</gene>
<name>A0A4U1MIE3_9BACL</name>
<reference evidence="1 2" key="1">
    <citation type="submission" date="2019-04" db="EMBL/GenBank/DDBJ databases">
        <title>Genome sequence of Bacillus hwajinpoensis strain Y2.</title>
        <authorList>
            <person name="Fair J.L."/>
            <person name="Maclea K.S."/>
        </authorList>
    </citation>
    <scope>NUCLEOTIDE SEQUENCE [LARGE SCALE GENOMIC DNA]</scope>
    <source>
        <strain evidence="1 2">Y2</strain>
    </source>
</reference>
<evidence type="ECO:0008006" key="3">
    <source>
        <dbReference type="Google" id="ProtNLM"/>
    </source>
</evidence>
<evidence type="ECO:0000313" key="2">
    <source>
        <dbReference type="Proteomes" id="UP000310541"/>
    </source>
</evidence>
<dbReference type="EMBL" id="SWFM01000002">
    <property type="protein sequence ID" value="TKD70793.1"/>
    <property type="molecule type" value="Genomic_DNA"/>
</dbReference>
<evidence type="ECO:0000313" key="1">
    <source>
        <dbReference type="EMBL" id="TKD70793.1"/>
    </source>
</evidence>
<dbReference type="Proteomes" id="UP000310541">
    <property type="component" value="Unassembled WGS sequence"/>
</dbReference>
<protein>
    <recommendedName>
        <fullName evidence="3">Lipoprotein</fullName>
    </recommendedName>
</protein>
<proteinExistence type="predicted"/>
<dbReference type="PROSITE" id="PS51257">
    <property type="entry name" value="PROKAR_LIPOPROTEIN"/>
    <property type="match status" value="1"/>
</dbReference>